<dbReference type="AlphaFoldDB" id="A0AAD6J6Z6"/>
<evidence type="ECO:0000313" key="1">
    <source>
        <dbReference type="EMBL" id="KAJ6392549.1"/>
    </source>
</evidence>
<dbReference type="Proteomes" id="UP001162972">
    <property type="component" value="Unassembled WGS sequence"/>
</dbReference>
<reference evidence="1" key="2">
    <citation type="journal article" date="2023" name="Int. J. Mol. Sci.">
        <title>De Novo Assembly and Annotation of 11 Diverse Shrub Willow (Salix) Genomes Reveals Novel Gene Organization in Sex-Linked Regions.</title>
        <authorList>
            <person name="Hyden B."/>
            <person name="Feng K."/>
            <person name="Yates T.B."/>
            <person name="Jawdy S."/>
            <person name="Cereghino C."/>
            <person name="Smart L.B."/>
            <person name="Muchero W."/>
        </authorList>
    </citation>
    <scope>NUCLEOTIDE SEQUENCE</scope>
    <source>
        <tissue evidence="1">Shoot tip</tissue>
    </source>
</reference>
<protein>
    <submittedName>
        <fullName evidence="1">Uncharacterized protein</fullName>
    </submittedName>
</protein>
<gene>
    <name evidence="1" type="ORF">OIU84_026844</name>
</gene>
<proteinExistence type="predicted"/>
<comment type="caution">
    <text evidence="1">The sequence shown here is derived from an EMBL/GenBank/DDBJ whole genome shotgun (WGS) entry which is preliminary data.</text>
</comment>
<organism evidence="1 2">
    <name type="scientific">Salix udensis</name>
    <dbReference type="NCBI Taxonomy" id="889485"/>
    <lineage>
        <taxon>Eukaryota</taxon>
        <taxon>Viridiplantae</taxon>
        <taxon>Streptophyta</taxon>
        <taxon>Embryophyta</taxon>
        <taxon>Tracheophyta</taxon>
        <taxon>Spermatophyta</taxon>
        <taxon>Magnoliopsida</taxon>
        <taxon>eudicotyledons</taxon>
        <taxon>Gunneridae</taxon>
        <taxon>Pentapetalae</taxon>
        <taxon>rosids</taxon>
        <taxon>fabids</taxon>
        <taxon>Malpighiales</taxon>
        <taxon>Salicaceae</taxon>
        <taxon>Saliceae</taxon>
        <taxon>Salix</taxon>
    </lineage>
</organism>
<keyword evidence="2" id="KW-1185">Reference proteome</keyword>
<evidence type="ECO:0000313" key="2">
    <source>
        <dbReference type="Proteomes" id="UP001162972"/>
    </source>
</evidence>
<name>A0AAD6J6Z6_9ROSI</name>
<reference evidence="1" key="1">
    <citation type="submission" date="2022-10" db="EMBL/GenBank/DDBJ databases">
        <authorList>
            <person name="Hyden B.L."/>
            <person name="Feng K."/>
            <person name="Yates T."/>
            <person name="Jawdy S."/>
            <person name="Smart L.B."/>
            <person name="Muchero W."/>
        </authorList>
    </citation>
    <scope>NUCLEOTIDE SEQUENCE</scope>
    <source>
        <tissue evidence="1">Shoot tip</tissue>
    </source>
</reference>
<dbReference type="Gene3D" id="3.40.50.2000">
    <property type="entry name" value="Glycogen Phosphorylase B"/>
    <property type="match status" value="1"/>
</dbReference>
<dbReference type="SUPFAM" id="SSF53756">
    <property type="entry name" value="UDP-Glycosyltransferase/glycogen phosphorylase"/>
    <property type="match status" value="1"/>
</dbReference>
<accession>A0AAD6J6Z6</accession>
<sequence length="244" mass="26795">MGGLNEKVGFFKSGNTTLPVSSSTYIFQVSRNLTLPVSSSTSMIPLLSLHTPRPSLFLTHFPPHLSTPLPRFKSPPPQTHHPCFPISTLPAKTKTPSTGVLPFGPNLEAVGVVLRDSERSCLIARLEGHNSIIASGAILNEIEQQQQTETVSLPGLPPLGRCDLPSFLAEPASQTAYLEAIMEKFHSLNEDDWVLCNSFEDLEIEENWKCVGTILFYGGSLKEVMLATQVVHAAQLSSERWFRV</sequence>
<dbReference type="EMBL" id="JAPFFJ010000661">
    <property type="protein sequence ID" value="KAJ6392549.1"/>
    <property type="molecule type" value="Genomic_DNA"/>
</dbReference>